<evidence type="ECO:0000313" key="1">
    <source>
        <dbReference type="EMBL" id="WXL25117.1"/>
    </source>
</evidence>
<dbReference type="Proteomes" id="UP001476583">
    <property type="component" value="Chromosome"/>
</dbReference>
<organism evidence="1 2">
    <name type="scientific">Ectopseudomonas mendocina</name>
    <name type="common">Pseudomonas mendocina</name>
    <dbReference type="NCBI Taxonomy" id="300"/>
    <lineage>
        <taxon>Bacteria</taxon>
        <taxon>Pseudomonadati</taxon>
        <taxon>Pseudomonadota</taxon>
        <taxon>Gammaproteobacteria</taxon>
        <taxon>Pseudomonadales</taxon>
        <taxon>Pseudomonadaceae</taxon>
        <taxon>Ectopseudomonas</taxon>
    </lineage>
</organism>
<accession>A0ABZ2RES9</accession>
<gene>
    <name evidence="1" type="ORF">WG219_17700</name>
</gene>
<sequence length="113" mass="12218">MSRYLTLCRNCFGMSTRIECAALPLDGGRGLWVLICAAGLSDSQPSSVKAQGPFHGAFEVEAVMGDVACNLQAMGYETCLDMPIWRLHIQAELRRTNARGSVVEEGCQGVPEP</sequence>
<evidence type="ECO:0000313" key="2">
    <source>
        <dbReference type="Proteomes" id="UP001476583"/>
    </source>
</evidence>
<protein>
    <submittedName>
        <fullName evidence="1">Uncharacterized protein</fullName>
    </submittedName>
</protein>
<proteinExistence type="predicted"/>
<dbReference type="Pfam" id="PF24876">
    <property type="entry name" value="PA4575"/>
    <property type="match status" value="1"/>
</dbReference>
<keyword evidence="2" id="KW-1185">Reference proteome</keyword>
<dbReference type="EMBL" id="CP148074">
    <property type="protein sequence ID" value="WXL25117.1"/>
    <property type="molecule type" value="Genomic_DNA"/>
</dbReference>
<dbReference type="InterPro" id="IPR056903">
    <property type="entry name" value="PA4575-like"/>
</dbReference>
<name>A0ABZ2RES9_ECTME</name>
<reference evidence="1 2" key="1">
    <citation type="submission" date="2024-03" db="EMBL/GenBank/DDBJ databases">
        <title>Complete genome of BD2.</title>
        <authorList>
            <person name="Cao G."/>
        </authorList>
    </citation>
    <scope>NUCLEOTIDE SEQUENCE [LARGE SCALE GENOMIC DNA]</scope>
    <source>
        <strain evidence="1 2">BD2</strain>
    </source>
</reference>